<dbReference type="InterPro" id="IPR016181">
    <property type="entry name" value="Acyl_CoA_acyltransferase"/>
</dbReference>
<dbReference type="AlphaFoldDB" id="A0A8I0GC02"/>
<dbReference type="SUPFAM" id="SSF55729">
    <property type="entry name" value="Acyl-CoA N-acyltransferases (Nat)"/>
    <property type="match status" value="1"/>
</dbReference>
<proteinExistence type="predicted"/>
<evidence type="ECO:0000313" key="4">
    <source>
        <dbReference type="EMBL" id="MBD3689380.1"/>
    </source>
</evidence>
<keyword evidence="2" id="KW-0012">Acyltransferase</keyword>
<accession>A0A8I0GC02</accession>
<dbReference type="PROSITE" id="PS51186">
    <property type="entry name" value="GNAT"/>
    <property type="match status" value="1"/>
</dbReference>
<reference evidence="4 5" key="1">
    <citation type="submission" date="2020-08" db="EMBL/GenBank/DDBJ databases">
        <title>Winkia gen. nov., sp. nov., isolated from faeces of the Anser albifrons in China.</title>
        <authorList>
            <person name="Liu Q."/>
        </authorList>
    </citation>
    <scope>NUCLEOTIDE SEQUENCE [LARGE SCALE GENOMIC DNA]</scope>
    <source>
        <strain evidence="4 5">C62</strain>
    </source>
</reference>
<dbReference type="EMBL" id="JACRUO010000001">
    <property type="protein sequence ID" value="MBD3689380.1"/>
    <property type="molecule type" value="Genomic_DNA"/>
</dbReference>
<dbReference type="PANTHER" id="PTHR10545">
    <property type="entry name" value="DIAMINE N-ACETYLTRANSFERASE"/>
    <property type="match status" value="1"/>
</dbReference>
<keyword evidence="1 4" id="KW-0808">Transferase</keyword>
<evidence type="ECO:0000259" key="3">
    <source>
        <dbReference type="PROSITE" id="PS51186"/>
    </source>
</evidence>
<dbReference type="RefSeq" id="WP_191071431.1">
    <property type="nucleotide sequence ID" value="NZ_CP060506.1"/>
</dbReference>
<dbReference type="Proteomes" id="UP000627538">
    <property type="component" value="Unassembled WGS sequence"/>
</dbReference>
<evidence type="ECO:0000256" key="2">
    <source>
        <dbReference type="ARBA" id="ARBA00023315"/>
    </source>
</evidence>
<sequence>MTVTGTEDVMIRPARAGDEDQMVELTHVIARAEGRPEACTATTEGLRSVVIDDGWAQALVACEPTDPDTIIGMIIYYRSYASYAGKRGYFVENVAVAESAQGRGVASAMFDALVRQAKAEGVGKLEWACDRANSARRFYEDRLKAEPNEHYMIYSYRL</sequence>
<keyword evidence="5" id="KW-1185">Reference proteome</keyword>
<feature type="domain" description="N-acetyltransferase" evidence="3">
    <location>
        <begin position="9"/>
        <end position="158"/>
    </location>
</feature>
<name>A0A8I0GC02_9ACTO</name>
<evidence type="ECO:0000313" key="5">
    <source>
        <dbReference type="Proteomes" id="UP000627538"/>
    </source>
</evidence>
<dbReference type="CDD" id="cd04301">
    <property type="entry name" value="NAT_SF"/>
    <property type="match status" value="1"/>
</dbReference>
<dbReference type="Pfam" id="PF00583">
    <property type="entry name" value="Acetyltransf_1"/>
    <property type="match status" value="1"/>
</dbReference>
<protein>
    <submittedName>
        <fullName evidence="4">GNAT family N-acetyltransferase</fullName>
    </submittedName>
</protein>
<organism evidence="4 5">
    <name type="scientific">Nanchangia anserum</name>
    <dbReference type="NCBI Taxonomy" id="2692125"/>
    <lineage>
        <taxon>Bacteria</taxon>
        <taxon>Bacillati</taxon>
        <taxon>Actinomycetota</taxon>
        <taxon>Actinomycetes</taxon>
        <taxon>Actinomycetales</taxon>
        <taxon>Actinomycetaceae</taxon>
        <taxon>Nanchangia</taxon>
    </lineage>
</organism>
<dbReference type="PANTHER" id="PTHR10545:SF29">
    <property type="entry name" value="GH14572P-RELATED"/>
    <property type="match status" value="1"/>
</dbReference>
<gene>
    <name evidence="4" type="ORF">H8R10_03935</name>
</gene>
<evidence type="ECO:0000256" key="1">
    <source>
        <dbReference type="ARBA" id="ARBA00022679"/>
    </source>
</evidence>
<dbReference type="GO" id="GO:0008080">
    <property type="term" value="F:N-acetyltransferase activity"/>
    <property type="evidence" value="ECO:0007669"/>
    <property type="project" value="TreeGrafter"/>
</dbReference>
<comment type="caution">
    <text evidence="4">The sequence shown here is derived from an EMBL/GenBank/DDBJ whole genome shotgun (WGS) entry which is preliminary data.</text>
</comment>
<dbReference type="InterPro" id="IPR000182">
    <property type="entry name" value="GNAT_dom"/>
</dbReference>
<dbReference type="InterPro" id="IPR051016">
    <property type="entry name" value="Diverse_Substrate_AcTransf"/>
</dbReference>
<dbReference type="Gene3D" id="3.40.630.30">
    <property type="match status" value="1"/>
</dbReference>